<proteinExistence type="predicted"/>
<gene>
    <name evidence="1" type="ORF">NDU88_002375</name>
</gene>
<sequence>MIGRHGFSDLRIGCGGPLHTYRHRLQEKMTGLDHHLSLEEDRLKQQLDKDQELQYLKDKLTDQEDRSHKDNVRFFGIPEQVEGADASTFHKDSLPVFTGLTFFHPLEFQLAHRMGPPKNAPRWRSRPIIACVVQHKQVHQLLNAAQSHSPYD</sequence>
<evidence type="ECO:0000313" key="1">
    <source>
        <dbReference type="EMBL" id="KAJ1104967.1"/>
    </source>
</evidence>
<accession>A0AAV7MN62</accession>
<evidence type="ECO:0000313" key="2">
    <source>
        <dbReference type="Proteomes" id="UP001066276"/>
    </source>
</evidence>
<organism evidence="1 2">
    <name type="scientific">Pleurodeles waltl</name>
    <name type="common">Iberian ribbed newt</name>
    <dbReference type="NCBI Taxonomy" id="8319"/>
    <lineage>
        <taxon>Eukaryota</taxon>
        <taxon>Metazoa</taxon>
        <taxon>Chordata</taxon>
        <taxon>Craniata</taxon>
        <taxon>Vertebrata</taxon>
        <taxon>Euteleostomi</taxon>
        <taxon>Amphibia</taxon>
        <taxon>Batrachia</taxon>
        <taxon>Caudata</taxon>
        <taxon>Salamandroidea</taxon>
        <taxon>Salamandridae</taxon>
        <taxon>Pleurodelinae</taxon>
        <taxon>Pleurodeles</taxon>
    </lineage>
</organism>
<reference evidence="1" key="1">
    <citation type="journal article" date="2022" name="bioRxiv">
        <title>Sequencing and chromosome-scale assembly of the giantPleurodeles waltlgenome.</title>
        <authorList>
            <person name="Brown T."/>
            <person name="Elewa A."/>
            <person name="Iarovenko S."/>
            <person name="Subramanian E."/>
            <person name="Araus A.J."/>
            <person name="Petzold A."/>
            <person name="Susuki M."/>
            <person name="Suzuki K.-i.T."/>
            <person name="Hayashi T."/>
            <person name="Toyoda A."/>
            <person name="Oliveira C."/>
            <person name="Osipova E."/>
            <person name="Leigh N.D."/>
            <person name="Simon A."/>
            <person name="Yun M.H."/>
        </authorList>
    </citation>
    <scope>NUCLEOTIDE SEQUENCE</scope>
    <source>
        <strain evidence="1">20211129_DDA</strain>
        <tissue evidence="1">Liver</tissue>
    </source>
</reference>
<dbReference type="Gene3D" id="3.30.70.1820">
    <property type="entry name" value="L1 transposable element, RRM domain"/>
    <property type="match status" value="1"/>
</dbReference>
<dbReference type="Proteomes" id="UP001066276">
    <property type="component" value="Chromosome 9"/>
</dbReference>
<name>A0AAV7MN62_PLEWA</name>
<protein>
    <submittedName>
        <fullName evidence="1">Uncharacterized protein</fullName>
    </submittedName>
</protein>
<dbReference type="AlphaFoldDB" id="A0AAV7MN62"/>
<comment type="caution">
    <text evidence="1">The sequence shown here is derived from an EMBL/GenBank/DDBJ whole genome shotgun (WGS) entry which is preliminary data.</text>
</comment>
<dbReference type="EMBL" id="JANPWB010000013">
    <property type="protein sequence ID" value="KAJ1104967.1"/>
    <property type="molecule type" value="Genomic_DNA"/>
</dbReference>
<keyword evidence="2" id="KW-1185">Reference proteome</keyword>